<evidence type="ECO:0000256" key="1">
    <source>
        <dbReference type="SAM" id="Coils"/>
    </source>
</evidence>
<feature type="non-terminal residue" evidence="2">
    <location>
        <position position="132"/>
    </location>
</feature>
<proteinExistence type="predicted"/>
<organism evidence="2 3">
    <name type="scientific">Prorocentrum cordatum</name>
    <dbReference type="NCBI Taxonomy" id="2364126"/>
    <lineage>
        <taxon>Eukaryota</taxon>
        <taxon>Sar</taxon>
        <taxon>Alveolata</taxon>
        <taxon>Dinophyceae</taxon>
        <taxon>Prorocentrales</taxon>
        <taxon>Prorocentraceae</taxon>
        <taxon>Prorocentrum</taxon>
    </lineage>
</organism>
<keyword evidence="3" id="KW-1185">Reference proteome</keyword>
<name>A0ABN9UQI8_9DINO</name>
<gene>
    <name evidence="2" type="ORF">PCOR1329_LOCUS50258</name>
</gene>
<evidence type="ECO:0000313" key="3">
    <source>
        <dbReference type="Proteomes" id="UP001189429"/>
    </source>
</evidence>
<keyword evidence="1" id="KW-0175">Coiled coil</keyword>
<comment type="caution">
    <text evidence="2">The sequence shown here is derived from an EMBL/GenBank/DDBJ whole genome shotgun (WGS) entry which is preliminary data.</text>
</comment>
<dbReference type="EMBL" id="CAUYUJ010016081">
    <property type="protein sequence ID" value="CAK0861645.1"/>
    <property type="molecule type" value="Genomic_DNA"/>
</dbReference>
<reference evidence="2" key="1">
    <citation type="submission" date="2023-10" db="EMBL/GenBank/DDBJ databases">
        <authorList>
            <person name="Chen Y."/>
            <person name="Shah S."/>
            <person name="Dougan E. K."/>
            <person name="Thang M."/>
            <person name="Chan C."/>
        </authorList>
    </citation>
    <scope>NUCLEOTIDE SEQUENCE [LARGE SCALE GENOMIC DNA]</scope>
</reference>
<evidence type="ECO:0000313" key="2">
    <source>
        <dbReference type="EMBL" id="CAK0861645.1"/>
    </source>
</evidence>
<dbReference type="Gene3D" id="1.20.5.340">
    <property type="match status" value="1"/>
</dbReference>
<feature type="coiled-coil region" evidence="1">
    <location>
        <begin position="64"/>
        <end position="91"/>
    </location>
</feature>
<protein>
    <submittedName>
        <fullName evidence="2">Uncharacterized protein</fullName>
    </submittedName>
</protein>
<dbReference type="Proteomes" id="UP001189429">
    <property type="component" value="Unassembled WGS sequence"/>
</dbReference>
<accession>A0ABN9UQI8</accession>
<sequence>MATEDERSKRLKAEDADAQMRAYVDKAKTELLAAVATVSDKVGSSFESLATRMEERCSGLQGQIDGHDKRVKTLEDQVKALQSILGIMQKETPQPPPADPAFDRMVDTTILIARAKQLVAKDAMERALQPWF</sequence>